<evidence type="ECO:0000256" key="9">
    <source>
        <dbReference type="SAM" id="Phobius"/>
    </source>
</evidence>
<evidence type="ECO:0000256" key="4">
    <source>
        <dbReference type="ARBA" id="ARBA00022692"/>
    </source>
</evidence>
<feature type="transmembrane region" description="Helical" evidence="9">
    <location>
        <begin position="30"/>
        <end position="55"/>
    </location>
</feature>
<dbReference type="InterPro" id="IPR037661">
    <property type="entry name" value="TMEM196"/>
</dbReference>
<comment type="caution">
    <text evidence="10">The sequence shown here is derived from an EMBL/GenBank/DDBJ whole genome shotgun (WGS) entry which is preliminary data.</text>
</comment>
<evidence type="ECO:0000256" key="6">
    <source>
        <dbReference type="ARBA" id="ARBA00023136"/>
    </source>
</evidence>
<feature type="transmembrane region" description="Helical" evidence="9">
    <location>
        <begin position="305"/>
        <end position="333"/>
    </location>
</feature>
<dbReference type="AlphaFoldDB" id="A0A821M8Q3"/>
<dbReference type="PANTHER" id="PTHR28681:SF1">
    <property type="entry name" value="TRANSMEMBRANE PROTEIN 196"/>
    <property type="match status" value="1"/>
</dbReference>
<dbReference type="EMBL" id="CAJOBR010004029">
    <property type="protein sequence ID" value="CAF4763386.1"/>
    <property type="molecule type" value="Genomic_DNA"/>
</dbReference>
<dbReference type="Proteomes" id="UP000663848">
    <property type="component" value="Unassembled WGS sequence"/>
</dbReference>
<keyword evidence="5 9" id="KW-1133">Transmembrane helix</keyword>
<keyword evidence="3" id="KW-0963">Cytoplasm</keyword>
<feature type="region of interest" description="Disordered" evidence="8">
    <location>
        <begin position="363"/>
        <end position="384"/>
    </location>
</feature>
<comment type="subcellular location">
    <subcellularLocation>
        <location evidence="2">Cytoplasm</location>
    </subcellularLocation>
    <subcellularLocation>
        <location evidence="1">Membrane</location>
        <topology evidence="1">Multi-pass membrane protein</topology>
    </subcellularLocation>
</comment>
<sequence>CDNQFTGERCEINYGDIIKKQNNTIHVIKYWVLVGGILILGFIFILLALIACFYARRKRIKRNNLTVSKRITNGKTLKNELIEHINKSQTQQSLSMPIVRLVNDRSILRKQSALIASDNYDDEDDGHYQHEKNSNGCSRSIDEECNALNMNNIRESSFETTTHNLILSEGYLESDRPIRPTRCSIRDDIYVVYPMYIFITLTYVISSLHLLLALTSIIVGIISQSRSVVWMAHSISPIWSGIFFAFCGGTGIACARQKGLYLILCYVALSIVTLIVDCVNIQLLRLGVVNIMTDGQAYLKDRKDVLVLIALTVSSIECIICLLSLTLGIRLSYDAANRKFRKREGAFFVQVLSEKEIVVVSKTPSSKQSGSRHGSLQSFDRASS</sequence>
<keyword evidence="6 9" id="KW-0472">Membrane</keyword>
<name>A0A821M8Q3_9BILA</name>
<feature type="non-terminal residue" evidence="10">
    <location>
        <position position="1"/>
    </location>
</feature>
<evidence type="ECO:0000256" key="7">
    <source>
        <dbReference type="ARBA" id="ARBA00044525"/>
    </source>
</evidence>
<reference evidence="10" key="1">
    <citation type="submission" date="2021-02" db="EMBL/GenBank/DDBJ databases">
        <authorList>
            <person name="Nowell W R."/>
        </authorList>
    </citation>
    <scope>NUCLEOTIDE SEQUENCE</scope>
</reference>
<evidence type="ECO:0000256" key="2">
    <source>
        <dbReference type="ARBA" id="ARBA00004496"/>
    </source>
</evidence>
<feature type="transmembrane region" description="Helical" evidence="9">
    <location>
        <begin position="260"/>
        <end position="285"/>
    </location>
</feature>
<evidence type="ECO:0000313" key="11">
    <source>
        <dbReference type="Proteomes" id="UP000663848"/>
    </source>
</evidence>
<feature type="transmembrane region" description="Helical" evidence="9">
    <location>
        <begin position="196"/>
        <end position="222"/>
    </location>
</feature>
<proteinExistence type="predicted"/>
<accession>A0A821M8Q3</accession>
<organism evidence="10 11">
    <name type="scientific">Rotaria socialis</name>
    <dbReference type="NCBI Taxonomy" id="392032"/>
    <lineage>
        <taxon>Eukaryota</taxon>
        <taxon>Metazoa</taxon>
        <taxon>Spiralia</taxon>
        <taxon>Gnathifera</taxon>
        <taxon>Rotifera</taxon>
        <taxon>Eurotatoria</taxon>
        <taxon>Bdelloidea</taxon>
        <taxon>Philodinida</taxon>
        <taxon>Philodinidae</taxon>
        <taxon>Rotaria</taxon>
    </lineage>
</organism>
<protein>
    <recommendedName>
        <fullName evidence="7">Transmembrane protein 196</fullName>
    </recommendedName>
</protein>
<evidence type="ECO:0000256" key="3">
    <source>
        <dbReference type="ARBA" id="ARBA00022490"/>
    </source>
</evidence>
<evidence type="ECO:0000256" key="5">
    <source>
        <dbReference type="ARBA" id="ARBA00022989"/>
    </source>
</evidence>
<dbReference type="PANTHER" id="PTHR28681">
    <property type="entry name" value="TRANSMEMBRANE PROTEIN 196"/>
    <property type="match status" value="1"/>
</dbReference>
<evidence type="ECO:0000313" key="10">
    <source>
        <dbReference type="EMBL" id="CAF4763386.1"/>
    </source>
</evidence>
<evidence type="ECO:0000256" key="1">
    <source>
        <dbReference type="ARBA" id="ARBA00004141"/>
    </source>
</evidence>
<keyword evidence="4 9" id="KW-0812">Transmembrane</keyword>
<dbReference type="GO" id="GO:0005737">
    <property type="term" value="C:cytoplasm"/>
    <property type="evidence" value="ECO:0007669"/>
    <property type="project" value="UniProtKB-SubCell"/>
</dbReference>
<gene>
    <name evidence="10" type="ORF">QYT958_LOCUS21752</name>
</gene>
<evidence type="ECO:0000256" key="8">
    <source>
        <dbReference type="SAM" id="MobiDB-lite"/>
    </source>
</evidence>
<dbReference type="GO" id="GO:0016020">
    <property type="term" value="C:membrane"/>
    <property type="evidence" value="ECO:0007669"/>
    <property type="project" value="UniProtKB-SubCell"/>
</dbReference>